<dbReference type="EMBL" id="KQ965751">
    <property type="protein sequence ID" value="KXS16695.1"/>
    <property type="molecule type" value="Genomic_DNA"/>
</dbReference>
<evidence type="ECO:0000313" key="2">
    <source>
        <dbReference type="Proteomes" id="UP000070544"/>
    </source>
</evidence>
<sequence>MAAGWSLVEAAALRTVFLRSQGSNRPAILARWPRSMNWIQRSTTECERLPKQIPLCIKSLHPTAYLKSGDPSLPTLASYAYTMRAYVNYQGFDIVAALATPPRSALKYEVAFLSQSTSEGFTPPPPPPPVLNTGLIAGTRGGCRLLRAFLIDTSPEGGIPRDPPKSLPRWQKGSSVQRKYLKPLGYQVVQIRRLGPALLSWDNLMNTSAPTPIKSPYSISIVWAKPIKIINGSDSTIVKPPFADVRGPLSGKSGSVGTSIVTSDNLSLLPSSSTLGVAGTSILGVQKVEEAKKPGGEVEDI</sequence>
<evidence type="ECO:0000313" key="1">
    <source>
        <dbReference type="EMBL" id="KXS16695.1"/>
    </source>
</evidence>
<protein>
    <submittedName>
        <fullName evidence="1">Uncharacterized protein</fullName>
    </submittedName>
</protein>
<dbReference type="Proteomes" id="UP000070544">
    <property type="component" value="Unassembled WGS sequence"/>
</dbReference>
<accession>A0A139AJW1</accession>
<keyword evidence="2" id="KW-1185">Reference proteome</keyword>
<reference evidence="1 2" key="1">
    <citation type="journal article" date="2015" name="Genome Biol. Evol.">
        <title>Phylogenomic analyses indicate that early fungi evolved digesting cell walls of algal ancestors of land plants.</title>
        <authorList>
            <person name="Chang Y."/>
            <person name="Wang S."/>
            <person name="Sekimoto S."/>
            <person name="Aerts A.L."/>
            <person name="Choi C."/>
            <person name="Clum A."/>
            <person name="LaButti K.M."/>
            <person name="Lindquist E.A."/>
            <person name="Yee Ngan C."/>
            <person name="Ohm R.A."/>
            <person name="Salamov A.A."/>
            <person name="Grigoriev I.V."/>
            <person name="Spatafora J.W."/>
            <person name="Berbee M.L."/>
        </authorList>
    </citation>
    <scope>NUCLEOTIDE SEQUENCE [LARGE SCALE GENOMIC DNA]</scope>
    <source>
        <strain evidence="1 2">JEL478</strain>
    </source>
</reference>
<organism evidence="1 2">
    <name type="scientific">Gonapodya prolifera (strain JEL478)</name>
    <name type="common">Monoblepharis prolifera</name>
    <dbReference type="NCBI Taxonomy" id="1344416"/>
    <lineage>
        <taxon>Eukaryota</taxon>
        <taxon>Fungi</taxon>
        <taxon>Fungi incertae sedis</taxon>
        <taxon>Chytridiomycota</taxon>
        <taxon>Chytridiomycota incertae sedis</taxon>
        <taxon>Monoblepharidomycetes</taxon>
        <taxon>Monoblepharidales</taxon>
        <taxon>Gonapodyaceae</taxon>
        <taxon>Gonapodya</taxon>
    </lineage>
</organism>
<gene>
    <name evidence="1" type="ORF">M427DRAFT_43483</name>
</gene>
<proteinExistence type="predicted"/>
<dbReference type="AlphaFoldDB" id="A0A139AJW1"/>
<name>A0A139AJW1_GONPJ</name>